<dbReference type="InterPro" id="IPR049808">
    <property type="entry name" value="CONSTANS-like_Bbox1"/>
</dbReference>
<dbReference type="EMBL" id="GGEC01037662">
    <property type="protein sequence ID" value="MBX18146.1"/>
    <property type="molecule type" value="Transcribed_RNA"/>
</dbReference>
<evidence type="ECO:0000256" key="9">
    <source>
        <dbReference type="PROSITE-ProRule" id="PRU00357"/>
    </source>
</evidence>
<evidence type="ECO:0000256" key="7">
    <source>
        <dbReference type="ARBA" id="ARBA00023242"/>
    </source>
</evidence>
<evidence type="ECO:0000256" key="8">
    <source>
        <dbReference type="PROSITE-ProRule" id="PRU00024"/>
    </source>
</evidence>
<keyword evidence="7 9" id="KW-0539">Nucleus</keyword>
<keyword evidence="5 8" id="KW-0863">Zinc-finger</keyword>
<dbReference type="GO" id="GO:0006355">
    <property type="term" value="P:regulation of DNA-templated transcription"/>
    <property type="evidence" value="ECO:0007669"/>
    <property type="project" value="UniProtKB-ARBA"/>
</dbReference>
<evidence type="ECO:0000256" key="6">
    <source>
        <dbReference type="ARBA" id="ARBA00022833"/>
    </source>
</evidence>
<dbReference type="CDD" id="cd19821">
    <property type="entry name" value="Bbox1_BBX-like"/>
    <property type="match status" value="1"/>
</dbReference>
<dbReference type="Pfam" id="PF00643">
    <property type="entry name" value="zf-B_box"/>
    <property type="match status" value="1"/>
</dbReference>
<dbReference type="AlphaFoldDB" id="A0A2P2LJJ4"/>
<dbReference type="InterPro" id="IPR000315">
    <property type="entry name" value="Znf_B-box"/>
</dbReference>
<organism evidence="13">
    <name type="scientific">Rhizophora mucronata</name>
    <name type="common">Asiatic mangrove</name>
    <dbReference type="NCBI Taxonomy" id="61149"/>
    <lineage>
        <taxon>Eukaryota</taxon>
        <taxon>Viridiplantae</taxon>
        <taxon>Streptophyta</taxon>
        <taxon>Embryophyta</taxon>
        <taxon>Tracheophyta</taxon>
        <taxon>Spermatophyta</taxon>
        <taxon>Magnoliopsida</taxon>
        <taxon>eudicotyledons</taxon>
        <taxon>Gunneridae</taxon>
        <taxon>Pentapetalae</taxon>
        <taxon>rosids</taxon>
        <taxon>fabids</taxon>
        <taxon>Malpighiales</taxon>
        <taxon>Rhizophoraceae</taxon>
        <taxon>Rhizophora</taxon>
    </lineage>
</organism>
<dbReference type="SMART" id="SM00336">
    <property type="entry name" value="BBOX"/>
    <property type="match status" value="2"/>
</dbReference>
<feature type="domain" description="CCT" evidence="12">
    <location>
        <begin position="335"/>
        <end position="377"/>
    </location>
</feature>
<evidence type="ECO:0000256" key="3">
    <source>
        <dbReference type="ARBA" id="ARBA00022723"/>
    </source>
</evidence>
<evidence type="ECO:0000259" key="11">
    <source>
        <dbReference type="PROSITE" id="PS50119"/>
    </source>
</evidence>
<feature type="domain" description="B box-type" evidence="11">
    <location>
        <begin position="51"/>
        <end position="97"/>
    </location>
</feature>
<dbReference type="Pfam" id="PF06203">
    <property type="entry name" value="CCT"/>
    <property type="match status" value="1"/>
</dbReference>
<comment type="similarity">
    <text evidence="2">Belongs to the CONSTANS family.</text>
</comment>
<evidence type="ECO:0000313" key="13">
    <source>
        <dbReference type="EMBL" id="MBX18146.1"/>
    </source>
</evidence>
<keyword evidence="3" id="KW-0479">Metal-binding</keyword>
<name>A0A2P2LJJ4_RHIMU</name>
<dbReference type="GO" id="GO:0008270">
    <property type="term" value="F:zinc ion binding"/>
    <property type="evidence" value="ECO:0007669"/>
    <property type="project" value="UniProtKB-KW"/>
</dbReference>
<sequence>MKAEEEQQRRRLCDYCDDAVALLYCRADSAKLCLACDREVHSTNQLFSKHTRSQLCDACDASPASIFCETEHSVFCQNCDWERHRLSLSPPHNRRPIEGFTDYPSVAELVTILGFEDLGEKKTLFLGEEGDGLSGPELDGSGFDDGYSDLFVWDSPAVISLDDLIVSSDSGHNFQALGVPPLPKNRNTACGQHREEILHQLRELARLESVPNYKNGDREAVNKFQSLSNGQDQQPRNMYACYKPDACPISFPAYEENVGNCFDGTPEAANNVYLPPALLRTNLEECLDIPDKQSDAGGSASHAKDGPEAPSQQPFGVTLPLFPKVAVHEINNQERDSALSRYKEKKKTRRYDKHIRYESRKARAEGRTRIKGRFAKEGYVLCSCLFEQKLILQIFVRYFLRVVTDYSMHWKSANLMRYYILFVQYGVGINE</sequence>
<protein>
    <submittedName>
        <fullName evidence="13">Zinc finger protein CONSTANS-LIKE 13</fullName>
    </submittedName>
</protein>
<dbReference type="InterPro" id="IPR010402">
    <property type="entry name" value="CCT_domain"/>
</dbReference>
<keyword evidence="6" id="KW-0862">Zinc</keyword>
<reference evidence="13" key="1">
    <citation type="submission" date="2018-02" db="EMBL/GenBank/DDBJ databases">
        <title>Rhizophora mucronata_Transcriptome.</title>
        <authorList>
            <person name="Meera S.P."/>
            <person name="Sreeshan A."/>
            <person name="Augustine A."/>
        </authorList>
    </citation>
    <scope>NUCLEOTIDE SEQUENCE</scope>
    <source>
        <tissue evidence="13">Leaf</tissue>
    </source>
</reference>
<evidence type="ECO:0000256" key="2">
    <source>
        <dbReference type="ARBA" id="ARBA00010024"/>
    </source>
</evidence>
<evidence type="ECO:0000259" key="12">
    <source>
        <dbReference type="PROSITE" id="PS51017"/>
    </source>
</evidence>
<feature type="domain" description="B box-type" evidence="11">
    <location>
        <begin position="8"/>
        <end position="55"/>
    </location>
</feature>
<feature type="region of interest" description="Disordered" evidence="10">
    <location>
        <begin position="290"/>
        <end position="312"/>
    </location>
</feature>
<keyword evidence="4" id="KW-0677">Repeat</keyword>
<dbReference type="PANTHER" id="PTHR31717">
    <property type="entry name" value="ZINC FINGER PROTEIN CONSTANS-LIKE 10"/>
    <property type="match status" value="1"/>
</dbReference>
<proteinExistence type="inferred from homology"/>
<evidence type="ECO:0000256" key="5">
    <source>
        <dbReference type="ARBA" id="ARBA00022771"/>
    </source>
</evidence>
<evidence type="ECO:0000256" key="10">
    <source>
        <dbReference type="SAM" id="MobiDB-lite"/>
    </source>
</evidence>
<dbReference type="PROSITE" id="PS51017">
    <property type="entry name" value="CCT"/>
    <property type="match status" value="1"/>
</dbReference>
<evidence type="ECO:0000256" key="4">
    <source>
        <dbReference type="ARBA" id="ARBA00022737"/>
    </source>
</evidence>
<dbReference type="GO" id="GO:0005634">
    <property type="term" value="C:nucleus"/>
    <property type="evidence" value="ECO:0007669"/>
    <property type="project" value="UniProtKB-SubCell"/>
</dbReference>
<accession>A0A2P2LJJ4</accession>
<dbReference type="PANTHER" id="PTHR31717:SF58">
    <property type="entry name" value="ZINC FINGER PROTEIN CONSTANS-LIKE 13"/>
    <property type="match status" value="1"/>
</dbReference>
<comment type="subcellular location">
    <subcellularLocation>
        <location evidence="1 9">Nucleus</location>
    </subcellularLocation>
</comment>
<evidence type="ECO:0000256" key="1">
    <source>
        <dbReference type="ARBA" id="ARBA00004123"/>
    </source>
</evidence>
<dbReference type="PROSITE" id="PS50119">
    <property type="entry name" value="ZF_BBOX"/>
    <property type="match status" value="2"/>
</dbReference>